<reference evidence="1 2" key="1">
    <citation type="journal article" date="2018" name="Biotechnol. Biofuels">
        <title>Integrative visual omics of the white-rot fungus Polyporus brumalis exposes the biotechnological potential of its oxidative enzymes for delignifying raw plant biomass.</title>
        <authorList>
            <person name="Miyauchi S."/>
            <person name="Rancon A."/>
            <person name="Drula E."/>
            <person name="Hage H."/>
            <person name="Chaduli D."/>
            <person name="Favel A."/>
            <person name="Grisel S."/>
            <person name="Henrissat B."/>
            <person name="Herpoel-Gimbert I."/>
            <person name="Ruiz-Duenas F.J."/>
            <person name="Chevret D."/>
            <person name="Hainaut M."/>
            <person name="Lin J."/>
            <person name="Wang M."/>
            <person name="Pangilinan J."/>
            <person name="Lipzen A."/>
            <person name="Lesage-Meessen L."/>
            <person name="Navarro D."/>
            <person name="Riley R."/>
            <person name="Grigoriev I.V."/>
            <person name="Zhou S."/>
            <person name="Raouche S."/>
            <person name="Rosso M.N."/>
        </authorList>
    </citation>
    <scope>NUCLEOTIDE SEQUENCE [LARGE SCALE GENOMIC DNA]</scope>
    <source>
        <strain evidence="1 2">BRFM 1820</strain>
    </source>
</reference>
<feature type="non-terminal residue" evidence="1">
    <location>
        <position position="1"/>
    </location>
</feature>
<dbReference type="STRING" id="139420.A0A371CNF8"/>
<organism evidence="1 2">
    <name type="scientific">Lentinus brumalis</name>
    <dbReference type="NCBI Taxonomy" id="2498619"/>
    <lineage>
        <taxon>Eukaryota</taxon>
        <taxon>Fungi</taxon>
        <taxon>Dikarya</taxon>
        <taxon>Basidiomycota</taxon>
        <taxon>Agaricomycotina</taxon>
        <taxon>Agaricomycetes</taxon>
        <taxon>Polyporales</taxon>
        <taxon>Polyporaceae</taxon>
        <taxon>Lentinus</taxon>
    </lineage>
</organism>
<sequence>LPRRNTALLIQLRTGHAPLNHHLHTIGRADTQRCSGCGAAKETVLHFVLQCAKFSLHRRVFLGPLGRNGHRLDYLLSTPEGTSQLFKFINATKRL</sequence>
<evidence type="ECO:0000313" key="2">
    <source>
        <dbReference type="Proteomes" id="UP000256964"/>
    </source>
</evidence>
<dbReference type="EMBL" id="KZ857500">
    <property type="protein sequence ID" value="RDX41823.1"/>
    <property type="molecule type" value="Genomic_DNA"/>
</dbReference>
<evidence type="ECO:0008006" key="3">
    <source>
        <dbReference type="Google" id="ProtNLM"/>
    </source>
</evidence>
<proteinExistence type="predicted"/>
<gene>
    <name evidence="1" type="ORF">OH76DRAFT_1318522</name>
</gene>
<feature type="non-terminal residue" evidence="1">
    <location>
        <position position="95"/>
    </location>
</feature>
<keyword evidence="2" id="KW-1185">Reference proteome</keyword>
<protein>
    <recommendedName>
        <fullName evidence="3">Reverse transcriptase zinc-binding domain-containing protein</fullName>
    </recommendedName>
</protein>
<name>A0A371CNF8_9APHY</name>
<evidence type="ECO:0000313" key="1">
    <source>
        <dbReference type="EMBL" id="RDX41823.1"/>
    </source>
</evidence>
<accession>A0A371CNF8</accession>
<dbReference type="AlphaFoldDB" id="A0A371CNF8"/>
<dbReference type="Proteomes" id="UP000256964">
    <property type="component" value="Unassembled WGS sequence"/>
</dbReference>
<dbReference type="OrthoDB" id="2750312at2759"/>